<dbReference type="RefSeq" id="WP_227710022.1">
    <property type="nucleotide sequence ID" value="NZ_JAJEQW010000006.1"/>
</dbReference>
<dbReference type="InterPro" id="IPR003615">
    <property type="entry name" value="HNH_nuc"/>
</dbReference>
<dbReference type="Proteomes" id="UP001198893">
    <property type="component" value="Unassembled WGS sequence"/>
</dbReference>
<accession>A0AAW4WF98</accession>
<reference evidence="1" key="1">
    <citation type="submission" date="2021-10" db="EMBL/GenBank/DDBJ databases">
        <title>Anaerobic single-cell dispensing facilitates the cultivation of human gut bacteria.</title>
        <authorList>
            <person name="Afrizal A."/>
        </authorList>
    </citation>
    <scope>NUCLEOTIDE SEQUENCE</scope>
    <source>
        <strain evidence="1">CLA-AA-H204</strain>
    </source>
</reference>
<name>A0AAW4WF98_9FIRM</name>
<gene>
    <name evidence="1" type="ORF">LKD47_06825</name>
</gene>
<keyword evidence="1" id="KW-0540">Nuclease</keyword>
<dbReference type="AlphaFoldDB" id="A0AAW4WF98"/>
<keyword evidence="1" id="KW-0378">Hydrolase</keyword>
<dbReference type="Gene3D" id="1.10.30.50">
    <property type="match status" value="1"/>
</dbReference>
<protein>
    <submittedName>
        <fullName evidence="1">HNH endonuclease</fullName>
    </submittedName>
</protein>
<dbReference type="CDD" id="cd00085">
    <property type="entry name" value="HNHc"/>
    <property type="match status" value="1"/>
</dbReference>
<keyword evidence="1" id="KW-0255">Endonuclease</keyword>
<comment type="caution">
    <text evidence="1">The sequence shown here is derived from an EMBL/GenBank/DDBJ whole genome shotgun (WGS) entry which is preliminary data.</text>
</comment>
<proteinExistence type="predicted"/>
<evidence type="ECO:0000313" key="2">
    <source>
        <dbReference type="Proteomes" id="UP001198893"/>
    </source>
</evidence>
<evidence type="ECO:0000313" key="1">
    <source>
        <dbReference type="EMBL" id="MCC2242014.1"/>
    </source>
</evidence>
<dbReference type="GO" id="GO:0004519">
    <property type="term" value="F:endonuclease activity"/>
    <property type="evidence" value="ECO:0007669"/>
    <property type="project" value="UniProtKB-KW"/>
</dbReference>
<sequence>MSYHEILKENVFIRTAMWEVYEKKCVYCGCALIPKNAEVDHILPDNLSLEKVKNSNDEDLKRYLKELEDKKFVKNSIENYMLCCSNCNKRKTNIPFKTSNLRFFHELASRKAEKIWEKYEKKLQISGVEKSVILQPSNIEPNKYNEEDLKIEYECFNNGDRMVFHYGLGEVRIDAYLPIRYNDKMCCMVYFRSLYQTDIDIGFDEEDIVAILFEGCSSRKNAYERSWCRVRKTLEDEKFYVMSLPNVMIKASTDMVKQFAQIIDRLFDDYIVQKEIIRAELGAENFQEYKEKGGYYKILELELNFFAEFLKFMKKHPYDGEDKPYNIFQVYSDNDMVALRRNVDSNEDAEIYAYLKFIPKMEGYIDVIWQPGMYRPIGESERMKYFDNRKKWTAQYVHDWLVGELFAVILSEMKQEKVSLLQFIFSNRYGVKYTVSDAVRRGWIKSYSDEGMENNYKP</sequence>
<organism evidence="1 2">
    <name type="scientific">Roseburia amylophila</name>
    <dbReference type="NCBI Taxonomy" id="2981794"/>
    <lineage>
        <taxon>Bacteria</taxon>
        <taxon>Bacillati</taxon>
        <taxon>Bacillota</taxon>
        <taxon>Clostridia</taxon>
        <taxon>Lachnospirales</taxon>
        <taxon>Lachnospiraceae</taxon>
        <taxon>Roseburia</taxon>
    </lineage>
</organism>
<dbReference type="EMBL" id="JAJEQW010000006">
    <property type="protein sequence ID" value="MCC2242014.1"/>
    <property type="molecule type" value="Genomic_DNA"/>
</dbReference>